<feature type="domain" description="Putative exodeoxyribonuclease 8 PDDEXK-like" evidence="1">
    <location>
        <begin position="5"/>
        <end position="127"/>
    </location>
</feature>
<dbReference type="AlphaFoldDB" id="A0A9X3EIU2"/>
<dbReference type="EMBL" id="JAPNKE010000001">
    <property type="protein sequence ID" value="MCY1004029.1"/>
    <property type="molecule type" value="Genomic_DNA"/>
</dbReference>
<accession>A0A9X3EIU2</accession>
<comment type="caution">
    <text evidence="2">The sequence shown here is derived from an EMBL/GenBank/DDBJ whole genome shotgun (WGS) entry which is preliminary data.</text>
</comment>
<evidence type="ECO:0000313" key="3">
    <source>
        <dbReference type="Proteomes" id="UP001150924"/>
    </source>
</evidence>
<name>A0A9X3EIU2_9BACT</name>
<dbReference type="RefSeq" id="WP_267765551.1">
    <property type="nucleotide sequence ID" value="NZ_JAPNKE010000001.1"/>
</dbReference>
<dbReference type="InterPro" id="IPR011604">
    <property type="entry name" value="PDDEXK-like_dom_sf"/>
</dbReference>
<evidence type="ECO:0000313" key="2">
    <source>
        <dbReference type="EMBL" id="MCY1004029.1"/>
    </source>
</evidence>
<dbReference type="Gene3D" id="3.90.320.10">
    <property type="match status" value="1"/>
</dbReference>
<proteinExistence type="predicted"/>
<protein>
    <submittedName>
        <fullName evidence="2">PD-(D/E)XK nuclease-like domain-containing protein</fullName>
    </submittedName>
</protein>
<keyword evidence="3" id="KW-1185">Reference proteome</keyword>
<dbReference type="Proteomes" id="UP001150924">
    <property type="component" value="Unassembled WGS sequence"/>
</dbReference>
<gene>
    <name evidence="2" type="ORF">OV079_00280</name>
</gene>
<organism evidence="2 3">
    <name type="scientific">Nannocystis pusilla</name>
    <dbReference type="NCBI Taxonomy" id="889268"/>
    <lineage>
        <taxon>Bacteria</taxon>
        <taxon>Pseudomonadati</taxon>
        <taxon>Myxococcota</taxon>
        <taxon>Polyangia</taxon>
        <taxon>Nannocystales</taxon>
        <taxon>Nannocystaceae</taxon>
        <taxon>Nannocystis</taxon>
    </lineage>
</organism>
<evidence type="ECO:0000259" key="1">
    <source>
        <dbReference type="Pfam" id="PF12684"/>
    </source>
</evidence>
<sequence length="164" mass="18361">MGGNGSSEVAITWRDADTGLDLRARLDRLLVRRGSLVVDLKSTDDPNPEGFARSMYRFGYHRQAAFYCAAAQALHGTLPRFVFVAVRNEPPHEIAVYELEPEALAIGQHEIRESLDELSRAIRTNDWQAPWEGPAWESGQPPKINLPQWALKQGERALAIKEVA</sequence>
<dbReference type="Pfam" id="PF12684">
    <property type="entry name" value="DUF3799"/>
    <property type="match status" value="1"/>
</dbReference>
<dbReference type="InterPro" id="IPR024432">
    <property type="entry name" value="Put_RecE_PDDEXK-like_dom"/>
</dbReference>
<reference evidence="2" key="1">
    <citation type="submission" date="2022-11" db="EMBL/GenBank/DDBJ databases">
        <title>Minimal conservation of predation-associated metabolite biosynthetic gene clusters underscores biosynthetic potential of Myxococcota including descriptions for ten novel species: Archangium lansinium sp. nov., Myxococcus landrumus sp. nov., Nannocystis bai.</title>
        <authorList>
            <person name="Ahearne A."/>
            <person name="Stevens C."/>
            <person name="Phillips K."/>
        </authorList>
    </citation>
    <scope>NUCLEOTIDE SEQUENCE</scope>
    <source>
        <strain evidence="2">Na p29</strain>
    </source>
</reference>